<protein>
    <submittedName>
        <fullName evidence="1">Uncharacterized protein</fullName>
    </submittedName>
</protein>
<gene>
    <name evidence="1" type="ORF">IC621_06235</name>
</gene>
<dbReference type="RefSeq" id="WP_191156796.1">
    <property type="nucleotide sequence ID" value="NZ_JACXAI010000005.1"/>
</dbReference>
<reference evidence="1" key="1">
    <citation type="submission" date="2020-09" db="EMBL/GenBank/DDBJ databases">
        <title>A novel bacterium of genus Bacillus, isolated from South China Sea.</title>
        <authorList>
            <person name="Huang H."/>
            <person name="Mo K."/>
            <person name="Hu Y."/>
        </authorList>
    </citation>
    <scope>NUCLEOTIDE SEQUENCE</scope>
    <source>
        <strain evidence="1">IB182487</strain>
    </source>
</reference>
<sequence>MSKDAFKKIVKNIRKQTEPIIATALINGATRVSNEMNDVVSDGNQSPRILLRKIAITLRSGVIATGQEMITSGVESIKKNRA</sequence>
<evidence type="ECO:0000313" key="2">
    <source>
        <dbReference type="Proteomes" id="UP000626844"/>
    </source>
</evidence>
<comment type="caution">
    <text evidence="1">The sequence shown here is derived from an EMBL/GenBank/DDBJ whole genome shotgun (WGS) entry which is preliminary data.</text>
</comment>
<proteinExistence type="predicted"/>
<name>A0A926NE49_9BACI</name>
<dbReference type="EMBL" id="JACXAI010000005">
    <property type="protein sequence ID" value="MBD1379824.1"/>
    <property type="molecule type" value="Genomic_DNA"/>
</dbReference>
<dbReference type="AlphaFoldDB" id="A0A926NE49"/>
<evidence type="ECO:0000313" key="1">
    <source>
        <dbReference type="EMBL" id="MBD1379824.1"/>
    </source>
</evidence>
<accession>A0A926NE49</accession>
<keyword evidence="2" id="KW-1185">Reference proteome</keyword>
<dbReference type="Proteomes" id="UP000626844">
    <property type="component" value="Unassembled WGS sequence"/>
</dbReference>
<organism evidence="1 2">
    <name type="scientific">Metabacillus arenae</name>
    <dbReference type="NCBI Taxonomy" id="2771434"/>
    <lineage>
        <taxon>Bacteria</taxon>
        <taxon>Bacillati</taxon>
        <taxon>Bacillota</taxon>
        <taxon>Bacilli</taxon>
        <taxon>Bacillales</taxon>
        <taxon>Bacillaceae</taxon>
        <taxon>Metabacillus</taxon>
    </lineage>
</organism>